<dbReference type="Gene3D" id="3.40.50.1010">
    <property type="entry name" value="5'-nuclease"/>
    <property type="match status" value="1"/>
</dbReference>
<name>A0A2S4HF49_9GAMM</name>
<dbReference type="AlphaFoldDB" id="A0A2S4HF49"/>
<proteinExistence type="predicted"/>
<evidence type="ECO:0000313" key="2">
    <source>
        <dbReference type="EMBL" id="POP52598.1"/>
    </source>
</evidence>
<dbReference type="SUPFAM" id="SSF88723">
    <property type="entry name" value="PIN domain-like"/>
    <property type="match status" value="1"/>
</dbReference>
<dbReference type="Pfam" id="PF01850">
    <property type="entry name" value="PIN"/>
    <property type="match status" value="1"/>
</dbReference>
<accession>A0A2S4HF49</accession>
<evidence type="ECO:0000259" key="1">
    <source>
        <dbReference type="Pfam" id="PF01850"/>
    </source>
</evidence>
<comment type="caution">
    <text evidence="2">The sequence shown here is derived from an EMBL/GenBank/DDBJ whole genome shotgun (WGS) entry which is preliminary data.</text>
</comment>
<organism evidence="2 3">
    <name type="scientific">Zhongshania marina</name>
    <dbReference type="NCBI Taxonomy" id="2304603"/>
    <lineage>
        <taxon>Bacteria</taxon>
        <taxon>Pseudomonadati</taxon>
        <taxon>Pseudomonadota</taxon>
        <taxon>Gammaproteobacteria</taxon>
        <taxon>Cellvibrionales</taxon>
        <taxon>Spongiibacteraceae</taxon>
        <taxon>Zhongshania</taxon>
    </lineage>
</organism>
<dbReference type="Proteomes" id="UP000237222">
    <property type="component" value="Unassembled WGS sequence"/>
</dbReference>
<protein>
    <submittedName>
        <fullName evidence="2">PIN domain-containing protein</fullName>
    </submittedName>
</protein>
<dbReference type="CDD" id="cd18683">
    <property type="entry name" value="PIN_VapC-like"/>
    <property type="match status" value="1"/>
</dbReference>
<dbReference type="OrthoDB" id="32974at2"/>
<sequence>MKGLDTNVLVRYLVQDDPGQAAKAAEFIESHCTNDSPCLVGHITLCELAWVLESSYQLKRSAIAEVIEQLLQVGQLEVFEPEVVLQALNDYKVSNADFPDHLLARVNQEAGCEVTVTFDRKAAKQPGFELLK</sequence>
<dbReference type="InterPro" id="IPR002716">
    <property type="entry name" value="PIN_dom"/>
</dbReference>
<feature type="domain" description="PIN" evidence="1">
    <location>
        <begin position="4"/>
        <end position="124"/>
    </location>
</feature>
<dbReference type="RefSeq" id="WP_103684542.1">
    <property type="nucleotide sequence ID" value="NZ_PQGG01000027.1"/>
</dbReference>
<dbReference type="InterPro" id="IPR029060">
    <property type="entry name" value="PIN-like_dom_sf"/>
</dbReference>
<reference evidence="2" key="1">
    <citation type="submission" date="2018-01" db="EMBL/GenBank/DDBJ databases">
        <authorList>
            <person name="Yu X.-D."/>
        </authorList>
    </citation>
    <scope>NUCLEOTIDE SEQUENCE</scope>
    <source>
        <strain evidence="2">ZX-21</strain>
    </source>
</reference>
<dbReference type="EMBL" id="PQGG01000027">
    <property type="protein sequence ID" value="POP52598.1"/>
    <property type="molecule type" value="Genomic_DNA"/>
</dbReference>
<gene>
    <name evidence="2" type="ORF">C0068_11005</name>
</gene>
<evidence type="ECO:0000313" key="3">
    <source>
        <dbReference type="Proteomes" id="UP000237222"/>
    </source>
</evidence>
<dbReference type="PANTHER" id="PTHR39664:SF2">
    <property type="entry name" value="NUCLEIC ACID-BINDING PROTEIN, CONTAINING PIN DOMAIN-RELATED"/>
    <property type="match status" value="1"/>
</dbReference>
<dbReference type="PANTHER" id="PTHR39664">
    <property type="match status" value="1"/>
</dbReference>